<dbReference type="PRINTS" id="PR01438">
    <property type="entry name" value="UNVRSLSTRESS"/>
</dbReference>
<evidence type="ECO:0000313" key="4">
    <source>
        <dbReference type="Proteomes" id="UP000249304"/>
    </source>
</evidence>
<comment type="similarity">
    <text evidence="1">Belongs to the universal stress protein A family.</text>
</comment>
<reference evidence="3 4" key="1">
    <citation type="submission" date="2018-01" db="EMBL/GenBank/DDBJ databases">
        <title>Draft genome sequence of Nonomuraea sp. KC333.</title>
        <authorList>
            <person name="Sahin N."/>
            <person name="Saygin H."/>
            <person name="Ay H."/>
        </authorList>
    </citation>
    <scope>NUCLEOTIDE SEQUENCE [LARGE SCALE GENOMIC DNA]</scope>
    <source>
        <strain evidence="3 4">KC333</strain>
    </source>
</reference>
<evidence type="ECO:0000256" key="1">
    <source>
        <dbReference type="ARBA" id="ARBA00008791"/>
    </source>
</evidence>
<protein>
    <submittedName>
        <fullName evidence="3">Universal stress protein UspA</fullName>
    </submittedName>
</protein>
<dbReference type="InterPro" id="IPR006016">
    <property type="entry name" value="UspA"/>
</dbReference>
<evidence type="ECO:0000259" key="2">
    <source>
        <dbReference type="Pfam" id="PF00582"/>
    </source>
</evidence>
<comment type="caution">
    <text evidence="3">The sequence shown here is derived from an EMBL/GenBank/DDBJ whole genome shotgun (WGS) entry which is preliminary data.</text>
</comment>
<feature type="domain" description="UspA" evidence="2">
    <location>
        <begin position="4"/>
        <end position="139"/>
    </location>
</feature>
<dbReference type="InterPro" id="IPR006015">
    <property type="entry name" value="Universal_stress_UspA"/>
</dbReference>
<accession>A0A2W2CRC5</accession>
<keyword evidence="4" id="KW-1185">Reference proteome</keyword>
<dbReference type="InterPro" id="IPR014729">
    <property type="entry name" value="Rossmann-like_a/b/a_fold"/>
</dbReference>
<name>A0A2W2CRC5_9ACTN</name>
<dbReference type="AlphaFoldDB" id="A0A2W2CRC5"/>
<feature type="domain" description="UspA" evidence="2">
    <location>
        <begin position="149"/>
        <end position="278"/>
    </location>
</feature>
<dbReference type="SUPFAM" id="SSF52402">
    <property type="entry name" value="Adenine nucleotide alpha hydrolases-like"/>
    <property type="match status" value="2"/>
</dbReference>
<organism evidence="3 4">
    <name type="scientific">Nonomuraea aridisoli</name>
    <dbReference type="NCBI Taxonomy" id="2070368"/>
    <lineage>
        <taxon>Bacteria</taxon>
        <taxon>Bacillati</taxon>
        <taxon>Actinomycetota</taxon>
        <taxon>Actinomycetes</taxon>
        <taxon>Streptosporangiales</taxon>
        <taxon>Streptosporangiaceae</taxon>
        <taxon>Nonomuraea</taxon>
    </lineage>
</organism>
<dbReference type="PANTHER" id="PTHR46268">
    <property type="entry name" value="STRESS RESPONSE PROTEIN NHAX"/>
    <property type="match status" value="1"/>
</dbReference>
<dbReference type="Gene3D" id="3.40.50.620">
    <property type="entry name" value="HUPs"/>
    <property type="match status" value="2"/>
</dbReference>
<dbReference type="Proteomes" id="UP000249304">
    <property type="component" value="Unassembled WGS sequence"/>
</dbReference>
<sequence length="293" mass="30617">MMERAIVAGVDGSQAAKAALDWAADDAVRTGLPLRIVHVHEPWSRDTEPTASQFRETMAEWHMLLLAESAERARAFAPAAQVSTALATGAVVQRLKTEAETAATLVVGGKGHGRLPTFAIGSVTAELAGHTASPLVVVRTYTMEQHGEIVIGYDGSPDADAAMAFALQQASLRAARVRVLHGSRYPALAPHPVGYGPLPMGETNELGGRLASWRERSPHVEMVETIVPGSAVSALVEASRAADLVVVGSRGRGGLASAVLGSVSHGVVRRARCAVAVVSAPRLDPAGADEPRR</sequence>
<dbReference type="PANTHER" id="PTHR46268:SF6">
    <property type="entry name" value="UNIVERSAL STRESS PROTEIN UP12"/>
    <property type="match status" value="1"/>
</dbReference>
<dbReference type="OrthoDB" id="9816117at2"/>
<gene>
    <name evidence="3" type="ORF">C1J01_47620</name>
</gene>
<evidence type="ECO:0000313" key="3">
    <source>
        <dbReference type="EMBL" id="PZG02112.1"/>
    </source>
</evidence>
<dbReference type="Pfam" id="PF00582">
    <property type="entry name" value="Usp"/>
    <property type="match status" value="2"/>
</dbReference>
<dbReference type="EMBL" id="POUD01000519">
    <property type="protein sequence ID" value="PZG02112.1"/>
    <property type="molecule type" value="Genomic_DNA"/>
</dbReference>
<dbReference type="RefSeq" id="WP_111185728.1">
    <property type="nucleotide sequence ID" value="NZ_POUD01000519.1"/>
</dbReference>
<proteinExistence type="inferred from homology"/>